<dbReference type="InterPro" id="IPR023214">
    <property type="entry name" value="HAD_sf"/>
</dbReference>
<dbReference type="Pfam" id="PF02358">
    <property type="entry name" value="Trehalose_PPase"/>
    <property type="match status" value="1"/>
</dbReference>
<feature type="compositionally biased region" description="Polar residues" evidence="3">
    <location>
        <begin position="507"/>
        <end position="521"/>
    </location>
</feature>
<dbReference type="InterPro" id="IPR003337">
    <property type="entry name" value="Trehalose_PPase"/>
</dbReference>
<dbReference type="FunFam" id="3.40.50.2000:FF:000036">
    <property type="entry name" value="Alpha,alpha-trehalose-phosphate synthase subunit Tps2"/>
    <property type="match status" value="1"/>
</dbReference>
<feature type="region of interest" description="Disordered" evidence="3">
    <location>
        <begin position="486"/>
        <end position="530"/>
    </location>
</feature>
<feature type="coiled-coil region" evidence="2">
    <location>
        <begin position="221"/>
        <end position="275"/>
    </location>
</feature>
<dbReference type="GO" id="GO:0005829">
    <property type="term" value="C:cytosol"/>
    <property type="evidence" value="ECO:0007669"/>
    <property type="project" value="TreeGrafter"/>
</dbReference>
<dbReference type="GO" id="GO:0003825">
    <property type="term" value="F:alpha,alpha-trehalose-phosphate synthase (UDP-forming) activity"/>
    <property type="evidence" value="ECO:0007669"/>
    <property type="project" value="TreeGrafter"/>
</dbReference>
<dbReference type="InterPro" id="IPR001830">
    <property type="entry name" value="Glyco_trans_20"/>
</dbReference>
<feature type="compositionally biased region" description="Basic and acidic residues" evidence="3">
    <location>
        <begin position="167"/>
        <end position="178"/>
    </location>
</feature>
<comment type="similarity">
    <text evidence="1">In the N-terminal section; belongs to the glycosyltransferase 20 family.</text>
</comment>
<dbReference type="Pfam" id="PF00982">
    <property type="entry name" value="Glyco_transf_20"/>
    <property type="match status" value="1"/>
</dbReference>
<accession>A0A024F8P4</accession>
<dbReference type="GO" id="GO:0005946">
    <property type="term" value="C:alpha,alpha-trehalose-phosphate synthase complex (UDP-forming)"/>
    <property type="evidence" value="ECO:0007669"/>
    <property type="project" value="TreeGrafter"/>
</dbReference>
<organism evidence="4">
    <name type="scientific">Moniliella megachiliensis</name>
    <dbReference type="NCBI Taxonomy" id="203381"/>
    <lineage>
        <taxon>Eukaryota</taxon>
        <taxon>Fungi</taxon>
        <taxon>Dikarya</taxon>
        <taxon>Basidiomycota</taxon>
        <taxon>Ustilaginomycotina</taxon>
        <taxon>Moniliellomycetes</taxon>
        <taxon>Moniliellales</taxon>
        <taxon>Moniliellaceae</taxon>
        <taxon>Moniliella</taxon>
    </lineage>
</organism>
<dbReference type="GO" id="GO:0005992">
    <property type="term" value="P:trehalose biosynthetic process"/>
    <property type="evidence" value="ECO:0007669"/>
    <property type="project" value="InterPro"/>
</dbReference>
<dbReference type="PANTHER" id="PTHR10788">
    <property type="entry name" value="TREHALOSE-6-PHOSPHATE SYNTHASE"/>
    <property type="match status" value="1"/>
</dbReference>
<feature type="compositionally biased region" description="Polar residues" evidence="3">
    <location>
        <begin position="149"/>
        <end position="163"/>
    </location>
</feature>
<feature type="compositionally biased region" description="Polar residues" evidence="3">
    <location>
        <begin position="125"/>
        <end position="138"/>
    </location>
</feature>
<feature type="compositionally biased region" description="Polar residues" evidence="3">
    <location>
        <begin position="387"/>
        <end position="406"/>
    </location>
</feature>
<proteinExistence type="evidence at transcript level"/>
<feature type="compositionally biased region" description="Low complexity" evidence="3">
    <location>
        <begin position="1"/>
        <end position="16"/>
    </location>
</feature>
<feature type="compositionally biased region" description="Basic and acidic residues" evidence="3">
    <location>
        <begin position="61"/>
        <end position="75"/>
    </location>
</feature>
<dbReference type="PANTHER" id="PTHR10788:SF123">
    <property type="entry name" value="TREHALOSE-PHOSPHATASE"/>
    <property type="match status" value="1"/>
</dbReference>
<dbReference type="CDD" id="cd03788">
    <property type="entry name" value="GT20_TPS"/>
    <property type="match status" value="1"/>
</dbReference>
<feature type="compositionally biased region" description="Pro residues" evidence="3">
    <location>
        <begin position="95"/>
        <end position="110"/>
    </location>
</feature>
<dbReference type="InterPro" id="IPR036412">
    <property type="entry name" value="HAD-like_sf"/>
</dbReference>
<protein>
    <submittedName>
        <fullName evidence="4">Trehalose-6-phosphate phosphatase1</fullName>
    </submittedName>
</protein>
<evidence type="ECO:0000256" key="2">
    <source>
        <dbReference type="SAM" id="Coils"/>
    </source>
</evidence>
<evidence type="ECO:0000313" key="4">
    <source>
        <dbReference type="EMBL" id="BAO72965.1"/>
    </source>
</evidence>
<dbReference type="Gene3D" id="3.40.50.2000">
    <property type="entry name" value="Glycogen Phosphorylase B"/>
    <property type="match status" value="3"/>
</dbReference>
<dbReference type="SUPFAM" id="SSF53756">
    <property type="entry name" value="UDP-Glycosyltransferase/glycogen phosphorylase"/>
    <property type="match status" value="1"/>
</dbReference>
<feature type="region of interest" description="Disordered" evidence="3">
    <location>
        <begin position="1"/>
        <end position="179"/>
    </location>
</feature>
<sequence>MPVDDSTTPTSASAASNKAKHAERSLLSPAVYAEEPPLFPPVPGGASPAASAPLTPSMSRAGDRDQSSSHPDQGHSHVKKPVARRPAPQSSLVPPGFPSLPHPSVPPPSPSLSNVNATEPPFEQASDTLQDQAGSTAAQHAKGTDKQDIGTTGRRSSLDSVGTATDGHTHTSMDERPQFETISQIRASLSELEKAYSSQPSHTPLSGRIIHVSHYIPFVIRSLAEVDYERREQEREEARKNVAAQAAASRARRAAREAEARREAILAEMQAKMSKPGISEADRRESMSQAASRMALNGLDGQDMYALLEENQERAKASAGRRAWMKNAPFDDDDDELDHSVEELKDRFTPVGPRSQSNSQHPSRHSSFGATEGVQPMQAMQPIQPPKNATDTNMATESTMPDTQGQPAIASSDDMANITDQWVLTPRRGHTALNSGVRSLCKTHKQTFIGWPGDIAFAAKSRGDTRTEPSQLTDDEKAEIEKVLGALEDPSQWSSRLAPVPGAPKDSSGTEPVSRIPTPQMNGADPIVPNKDAELKGKVLPDALNQARLQKVFRTAASAAKEERREEYEEEEHLDGHEDYGINYVPVWMDSDIAHGFYEGYCKTVLWPLLHYLLWEDVNPLNGSTWDDSTWDAYYQANQAYADRIAQVYKPGDIVIVHDYHLLLVPKMLRQLCPDAHITLFMHAPFPSSEVFRCLPKRTEILEGMLGADLACFQAFSYSRHFLSSCIRVCGFEASYNAVESQNGQVTSISYNPIGIDAAKIAKDALEPGVNPKIEAFKRMYAGKKIIVGRDKLDVVRGVLQKLQAFKKLLDEYPEWRGKVVLIQVTAPAVHDSPALEREVSELVSQINSEFGTLSFAPVHHYHQIIDRDEYFALLSVADLALVTSVRDGMNTTSMEFVICQEQVGKKSPLVLSEFTGTASRMRTALQVNPWNIWGVANAIHEALLLGPEDKAQRHRHAYDQATLHTSRTWAATLVRQLVYRLHVEETSHFTPALDLQQIQKDWLASDGKVTSRRLILLDYDGTLTPIVRHPDDALPSERLVKTLEKLSSNPHNVIFIISGRDQQFLSRHLGHLTNVGFSAEHGSFYKEPGQPWVNITEDFDYGWKQDIRSIFEYYTEVRSES</sequence>
<dbReference type="AlphaFoldDB" id="A0A024F8P4"/>
<feature type="compositionally biased region" description="Polar residues" evidence="3">
    <location>
        <begin position="354"/>
        <end position="369"/>
    </location>
</feature>
<dbReference type="SUPFAM" id="SSF56784">
    <property type="entry name" value="HAD-like"/>
    <property type="match status" value="1"/>
</dbReference>
<feature type="compositionally biased region" description="Low complexity" evidence="3">
    <location>
        <begin position="44"/>
        <end position="59"/>
    </location>
</feature>
<evidence type="ECO:0000256" key="3">
    <source>
        <dbReference type="SAM" id="MobiDB-lite"/>
    </source>
</evidence>
<dbReference type="GO" id="GO:0004805">
    <property type="term" value="F:trehalose-phosphatase activity"/>
    <property type="evidence" value="ECO:0007669"/>
    <property type="project" value="TreeGrafter"/>
</dbReference>
<gene>
    <name evidence="4" type="primary">tpp1</name>
</gene>
<evidence type="ECO:0000256" key="1">
    <source>
        <dbReference type="ARBA" id="ARBA00005409"/>
    </source>
</evidence>
<name>A0A024F8P4_9BASI</name>
<reference evidence="4" key="1">
    <citation type="submission" date="2013-10" db="EMBL/GenBank/DDBJ databases">
        <title>Metabolic correlation between polyol and energy-storing carbohydrate under osmotic and oxidative stress condition in Moniliella megachiliensis.</title>
        <authorList>
            <person name="Kobayashi Y."/>
            <person name="Kasumi T."/>
        </authorList>
    </citation>
    <scope>NUCLEOTIDE SEQUENCE</scope>
    <source>
        <strain evidence="4">SN 124A</strain>
    </source>
</reference>
<keyword evidence="2" id="KW-0175">Coiled coil</keyword>
<dbReference type="EMBL" id="AB861468">
    <property type="protein sequence ID" value="BAO72965.1"/>
    <property type="molecule type" value="mRNA"/>
</dbReference>
<feature type="region of interest" description="Disordered" evidence="3">
    <location>
        <begin position="348"/>
        <end position="410"/>
    </location>
</feature>
<dbReference type="Gene3D" id="3.40.50.1000">
    <property type="entry name" value="HAD superfamily/HAD-like"/>
    <property type="match status" value="1"/>
</dbReference>